<reference evidence="12" key="1">
    <citation type="submission" date="2015-12" db="EMBL/GenBank/DDBJ databases">
        <title>Update maize B73 reference genome by single molecule sequencing technologies.</title>
        <authorList>
            <consortium name="Maize Genome Sequencing Project"/>
            <person name="Ware D."/>
        </authorList>
    </citation>
    <scope>NUCLEOTIDE SEQUENCE</scope>
    <source>
        <tissue evidence="12">Seedling</tissue>
    </source>
</reference>
<dbReference type="Gene3D" id="1.25.40.790">
    <property type="match status" value="1"/>
</dbReference>
<dbReference type="FunFam" id="1.25.40.790:FF:000002">
    <property type="entry name" value="Transcription regulator"/>
    <property type="match status" value="1"/>
</dbReference>
<evidence type="ECO:0000259" key="11">
    <source>
        <dbReference type="Pfam" id="PF25097"/>
    </source>
</evidence>
<evidence type="ECO:0000256" key="2">
    <source>
        <dbReference type="ARBA" id="ARBA00022491"/>
    </source>
</evidence>
<keyword evidence="5" id="KW-0539">Nucleus</keyword>
<organism evidence="12">
    <name type="scientific">Zea mays</name>
    <name type="common">Maize</name>
    <dbReference type="NCBI Taxonomy" id="4577"/>
    <lineage>
        <taxon>Eukaryota</taxon>
        <taxon>Viridiplantae</taxon>
        <taxon>Streptophyta</taxon>
        <taxon>Embryophyta</taxon>
        <taxon>Tracheophyta</taxon>
        <taxon>Spermatophyta</taxon>
        <taxon>Magnoliopsida</taxon>
        <taxon>Liliopsida</taxon>
        <taxon>Poales</taxon>
        <taxon>Poaceae</taxon>
        <taxon>PACMAD clade</taxon>
        <taxon>Panicoideae</taxon>
        <taxon>Andropogonodae</taxon>
        <taxon>Andropogoneae</taxon>
        <taxon>Tripsacinae</taxon>
        <taxon>Zea</taxon>
    </lineage>
</organism>
<dbReference type="ExpressionAtlas" id="A0A1D6PMB9">
    <property type="expression patterns" value="baseline and differential"/>
</dbReference>
<dbReference type="InterPro" id="IPR024557">
    <property type="entry name" value="CNOT1_dom_4"/>
</dbReference>
<evidence type="ECO:0000259" key="7">
    <source>
        <dbReference type="Pfam" id="PF12842"/>
    </source>
</evidence>
<dbReference type="InterPro" id="IPR040398">
    <property type="entry name" value="Not1"/>
</dbReference>
<evidence type="ECO:0000256" key="5">
    <source>
        <dbReference type="ARBA" id="ARBA00023242"/>
    </source>
</evidence>
<dbReference type="Pfam" id="PF16415">
    <property type="entry name" value="CNOT1_CAF1_bind"/>
    <property type="match status" value="1"/>
</dbReference>
<evidence type="ECO:0000256" key="3">
    <source>
        <dbReference type="ARBA" id="ARBA00023015"/>
    </source>
</evidence>
<name>A0A1D6PMB9_MAIZE</name>
<evidence type="ECO:0000259" key="9">
    <source>
        <dbReference type="Pfam" id="PF16417"/>
    </source>
</evidence>
<keyword evidence="3" id="KW-0805">Transcription regulation</keyword>
<dbReference type="PANTHER" id="PTHR13162:SF8">
    <property type="entry name" value="CCR4-NOT TRANSCRIPTION COMPLEX SUBUNIT 1"/>
    <property type="match status" value="1"/>
</dbReference>
<dbReference type="InterPro" id="IPR038535">
    <property type="entry name" value="CNOT1_TTP_bind_sf"/>
</dbReference>
<dbReference type="InterPro" id="IPR055454">
    <property type="entry name" value="CNOT1-like_NOT1_connector"/>
</dbReference>
<evidence type="ECO:0000256" key="4">
    <source>
        <dbReference type="ARBA" id="ARBA00023163"/>
    </source>
</evidence>
<feature type="domain" description="CCR4-NOT transcription complex subunit 1 HEAT repeat" evidence="10">
    <location>
        <begin position="470"/>
        <end position="612"/>
    </location>
</feature>
<dbReference type="Gene3D" id="1.25.40.800">
    <property type="match status" value="1"/>
</dbReference>
<dbReference type="InterPro" id="IPR032193">
    <property type="entry name" value="CNOT1_TTP_bind"/>
</dbReference>
<dbReference type="Gene3D" id="1.25.40.840">
    <property type="entry name" value="CCR4-NOT transcription complex subunit 1 TTP binding domain"/>
    <property type="match status" value="1"/>
</dbReference>
<dbReference type="Gene3D" id="1.25.40.180">
    <property type="match status" value="1"/>
</dbReference>
<dbReference type="GO" id="GO:0030015">
    <property type="term" value="C:CCR4-NOT core complex"/>
    <property type="evidence" value="ECO:0007669"/>
    <property type="project" value="InterPro"/>
</dbReference>
<evidence type="ECO:0000256" key="1">
    <source>
        <dbReference type="ARBA" id="ARBA00004123"/>
    </source>
</evidence>
<sequence>MIPVSADIPVELRFLLECATGSNFDSIRLELCQLVDSGLDGCILVLRVCLNQMLLNAGEVKNLQLQQKLLSDVFRYCLHKTCFTTSFCEALATIALTDDFLESLTNLLELSVAEKIGVGLALSDSEDSEMKQKGQWFSIAQIEKLCTSHIQSLSNGQIHEIVMFLHQSDGLSKHMDTFNNIISLLKVTERPFFVPVTNGDFDSQANPSRHLEMYFGSTNDDFESLLSEIGKEISMADIVAELGYGFTVDSTHCKEILSIVEPLDDIAISKLLGAVVGTHIGLGEAHNTYATFVSAIRNSHTNDSPQPTKWNTDVLVDSINELAPSTNWVRVIEYLDHEGFNIPDEASFYLLMSIYECACKDPFPLHAVCGSLWENTEGQISFLKHAVCAPSDKFTFAHSSRHLAFQDLAGPSQGNHAWFCLDLLEVLCQLAEVGYTASVRSMLEYPLGHCPELLLVGVSHISTVYNLLQNEVLSCVFPALLKDPTKRNVVNYLWHTNSYLTLQGFVDAHNDPDCLLRIVDVCHDLKILSTVLDSTPFAFSIKLAAASLRKDYSNLEKWLTEKLSLYGKGFVEECVNFLKATMSNTDYVLEGTTQPQSIVRNIYWESSYAFIKSHSGQLLSDAILDEIRKLCVSFESRNPSSAVRELANSDGGSDDIEVEANAYFQHMFSGQISVDSMIQMLGRFKESTDKREVSIFNCMISNLFKEYTFFPKYPDKQLKIAAVLFGSLIKHQLVAHSELGIALRGVRDALRKPVDSKMFMFGTSALEQFMDRVIEWPRYCNYILQISHLRGTHLEMVSVIERALAKISSSQNEPNVGNLLSAEQHVSGSSSMEGIEASESSWLMGTIPSQLGRPLSSPLQHRQQGLLSERSEVSMNSLNKSNLSSQPPLASSSADLTINSKTTAPPSLLASPHQSISVSTSVHVGFLRSRSTPGLPRQPSYTTGFGTALNIETLVAAAEQRDIPIETPPPEVQDKILFMINNISISNMEAKAKEFNEVIQEQHYPWFAQYMVMKRASIEPNFHDLYLKFFDKLNSKSLNKEMLKATYENCKVLLRSDLIKSSSEERSLLKNLGSWLGKFTIGRNQALRAKEIDPKSLIVEAYEKGLMIAVIPFTSKILEPCQSSIAYRPPNPWTIGILSLLAEIYNLPNLKMNLKFDIEVLFKNLTVDMKDVKPTSLLKDRLREVEGNPDFSNKDVTTSQTPVVPEVLPGTIPSSTHVELQPEINITSRAMSLPNILNQYVAPVRLPTNSTVEADKVALMMPEQVSSLTQVLPAQTQSPSPSPFSVNQLMAAIPRDEICFKINPKLGSIGPQLQYSKIMDLALDKANREIILPVIQRSVTIASRTTKELILKDYALESDNNMITRSAHLMVGTLAGSLAHVTCKEPLRVALYSNLRNLIQNLMSGSETIEQIIHMLVNDNLDLGCAIIEAVATRQAVELIDAEIAQSFSQQRKQREGGGPTYHETFAYAQGPFARVPEALSSKPGHLSASQQRVYEDFVHVWHPHNQNVGATGSGLSGVATVSSTLGVLRAYSPNSTSASSSNLSTVHMGGLTCITQPTELGSEDTVIAQFLSNPAQVGPSESPVLFSGTVGAASTFSPLASNDLPEISAMVPPPSTSADRLGSILPEPLNTGDALERYKQVAQKLEALIANDGKHVEIQSVIAEVPDMLRRCVSRDEAALVVAQKVFKSLYDNASNSAYVSWLLATLIAIRDVCKLVVKELTSWVIYSDEEKKFNIEIIFGLIHSKLLNLGEYNVHLTKLIDGGRNKVATEFAMSLVQTLITQDPVSISELHNVVDAISKLAWGPGSPESLQQLIGIARNNVSTPTGFVVIGKEEKVLAAQVNKEESIANETTLIDPNQVAVLFSEWCQICSHVNASDAIYSRFVTQLEQDSLLNGDDISERFFHILTELAVTHSLVSEQIVAPGGSSQQSPQQPHISYFSIDSYAKLVVMVLKYSSVEITPNKGSILSKIISVTVRTIQKDAEEKKASFNPRPYFRLFINWLYDLTTTDGHHDGSNFQVLTAFANAFHLLQPLRVPAWSFAWLELVSHRSFMPKLLMSNSQKGWPFFQRLLVALFKFMEPYLRNAELPEAVDLLYKGTMRVLLVLLHDFPEFICDYHFSFCDVIPSSCIQMRNVILSAFPRNMRLPDPSTPNLKIDLLAEISIAPRIMSDVDGTLKSKQLKTEFDEYLKRPEGSSFLSVLKQNLLLPQNEAAVAGTRYNVPLINSLVLYVGIQAVQQLQQNKANASASVQQIKHTPTMDSFQIETATEMFTNLITSFDTEGRYLLLNAIANQLRYPNSHTHYYSFIILHLFAEATQEIIQEQITRVLLERLIVNRPHPWGLLITSIELIKNPRYNFWNRSFTHSAPEIEKLFESVARSCGAKAVDEGISVQDGSH</sequence>
<dbReference type="Pfam" id="PF25097">
    <property type="entry name" value="ARM_Cnot1"/>
    <property type="match status" value="1"/>
</dbReference>
<dbReference type="GO" id="GO:0005634">
    <property type="term" value="C:nucleus"/>
    <property type="evidence" value="ECO:0007669"/>
    <property type="project" value="UniProtKB-SubCell"/>
</dbReference>
<evidence type="ECO:0000259" key="10">
    <source>
        <dbReference type="Pfam" id="PF16418"/>
    </source>
</evidence>
<feature type="domain" description="CCR4-NOT transcription complex subunit 1 CAF1-binding" evidence="8">
    <location>
        <begin position="965"/>
        <end position="1184"/>
    </location>
</feature>
<proteinExistence type="predicted"/>
<evidence type="ECO:0000259" key="6">
    <source>
        <dbReference type="Pfam" id="PF04054"/>
    </source>
</evidence>
<feature type="domain" description="CCR4-NOT transcription complex subunit 1 TTP binding" evidence="9">
    <location>
        <begin position="649"/>
        <end position="810"/>
    </location>
</feature>
<dbReference type="GO" id="GO:0017148">
    <property type="term" value="P:negative regulation of translation"/>
    <property type="evidence" value="ECO:0007669"/>
    <property type="project" value="InterPro"/>
</dbReference>
<dbReference type="PANTHER" id="PTHR13162">
    <property type="entry name" value="CCR4-NOT TRANSCRIPTION COMPLEX"/>
    <property type="match status" value="1"/>
</dbReference>
<evidence type="ECO:0000259" key="8">
    <source>
        <dbReference type="Pfam" id="PF16415"/>
    </source>
</evidence>
<dbReference type="Pfam" id="PF04054">
    <property type="entry name" value="Not1"/>
    <property type="match status" value="1"/>
</dbReference>
<dbReference type="CDD" id="cd20710">
    <property type="entry name" value="NOT1_connector"/>
    <property type="match status" value="1"/>
</dbReference>
<gene>
    <name evidence="12" type="ORF">ZEAMMB73_Zm00001d048546</name>
</gene>
<dbReference type="InterPro" id="IPR032194">
    <property type="entry name" value="CNOT1_HEAT"/>
</dbReference>
<comment type="subcellular location">
    <subcellularLocation>
        <location evidence="1">Nucleus</location>
    </subcellularLocation>
</comment>
<feature type="domain" description="CCR4-Not complex component Not1 C-terminal" evidence="6">
    <location>
        <begin position="2009"/>
        <end position="2378"/>
    </location>
</feature>
<dbReference type="FunFam" id="1.25.40.180:FF:000012">
    <property type="entry name" value="Ccr4-Not transcription complex subunit"/>
    <property type="match status" value="1"/>
</dbReference>
<feature type="domain" description="CCR4-NOT transcription complex subunit 1" evidence="7">
    <location>
        <begin position="1315"/>
        <end position="1455"/>
    </location>
</feature>
<keyword evidence="4" id="KW-0804">Transcription</keyword>
<keyword evidence="2" id="KW-0678">Repressor</keyword>
<feature type="domain" description="CCR4-NOT transcription complex subunit 1-like NOT1 connector" evidence="11">
    <location>
        <begin position="1646"/>
        <end position="1822"/>
    </location>
</feature>
<dbReference type="InterPro" id="IPR007196">
    <property type="entry name" value="CCR4-Not_Not1_C"/>
</dbReference>
<dbReference type="Pfam" id="PF12842">
    <property type="entry name" value="DUF3819"/>
    <property type="match status" value="1"/>
</dbReference>
<dbReference type="GO" id="GO:0000289">
    <property type="term" value="P:nuclear-transcribed mRNA poly(A) tail shortening"/>
    <property type="evidence" value="ECO:0007669"/>
    <property type="project" value="UniProtKB-ARBA"/>
</dbReference>
<dbReference type="FunFam" id="1.25.40.840:FF:000003">
    <property type="entry name" value="Transcription regulator"/>
    <property type="match status" value="1"/>
</dbReference>
<dbReference type="InterPro" id="IPR032191">
    <property type="entry name" value="CNOT1_CAF1_bind"/>
</dbReference>
<dbReference type="Pfam" id="PF16417">
    <property type="entry name" value="CNOT1_TTP_bind"/>
    <property type="match status" value="1"/>
</dbReference>
<dbReference type="Pfam" id="PF16418">
    <property type="entry name" value="CNOT1_HEAT"/>
    <property type="match status" value="1"/>
</dbReference>
<accession>A0A1D6PMB9</accession>
<dbReference type="FunFam" id="1.25.40.800:FF:000001">
    <property type="entry name" value="CCR4-NOT transcription complex subunit 1"/>
    <property type="match status" value="1"/>
</dbReference>
<protein>
    <submittedName>
        <fullName evidence="12">Transcription regulator</fullName>
    </submittedName>
</protein>
<dbReference type="EMBL" id="CM000785">
    <property type="protein sequence ID" value="AQL10313.1"/>
    <property type="molecule type" value="Genomic_DNA"/>
</dbReference>
<evidence type="ECO:0000313" key="12">
    <source>
        <dbReference type="EMBL" id="AQL10313.1"/>
    </source>
</evidence>